<feature type="repeat" description="Solcar" evidence="8">
    <location>
        <begin position="212"/>
        <end position="303"/>
    </location>
</feature>
<dbReference type="PROSITE" id="PS50920">
    <property type="entry name" value="SOLCAR"/>
    <property type="match status" value="3"/>
</dbReference>
<dbReference type="SUPFAM" id="SSF103506">
    <property type="entry name" value="Mitochondrial carrier"/>
    <property type="match status" value="1"/>
</dbReference>
<dbReference type="InterPro" id="IPR018108">
    <property type="entry name" value="MCP_transmembrane"/>
</dbReference>
<dbReference type="Pfam" id="PF00153">
    <property type="entry name" value="Mito_carr"/>
    <property type="match status" value="3"/>
</dbReference>
<proteinExistence type="inferred from homology"/>
<evidence type="ECO:0000256" key="1">
    <source>
        <dbReference type="ARBA" id="ARBA00004141"/>
    </source>
</evidence>
<comment type="similarity">
    <text evidence="2 9">Belongs to the mitochondrial carrier (TC 2.A.29) family.</text>
</comment>
<name>A0A7S2QSC5_9EUKA</name>
<keyword evidence="6" id="KW-1133">Transmembrane helix</keyword>
<evidence type="ECO:0000256" key="8">
    <source>
        <dbReference type="PROSITE-ProRule" id="PRU00282"/>
    </source>
</evidence>
<keyword evidence="7 8" id="KW-0472">Membrane</keyword>
<dbReference type="InterPro" id="IPR050391">
    <property type="entry name" value="Mito_Metabolite_Transporter"/>
</dbReference>
<reference evidence="10" key="1">
    <citation type="submission" date="2021-01" db="EMBL/GenBank/DDBJ databases">
        <authorList>
            <person name="Corre E."/>
            <person name="Pelletier E."/>
            <person name="Niang G."/>
            <person name="Scheremetjew M."/>
            <person name="Finn R."/>
            <person name="Kale V."/>
            <person name="Holt S."/>
            <person name="Cochrane G."/>
            <person name="Meng A."/>
            <person name="Brown T."/>
            <person name="Cohen L."/>
        </authorList>
    </citation>
    <scope>NUCLEOTIDE SEQUENCE</scope>
    <source>
        <strain evidence="10">BC52</strain>
    </source>
</reference>
<evidence type="ECO:0000256" key="5">
    <source>
        <dbReference type="ARBA" id="ARBA00022737"/>
    </source>
</evidence>
<evidence type="ECO:0000256" key="3">
    <source>
        <dbReference type="ARBA" id="ARBA00022448"/>
    </source>
</evidence>
<dbReference type="GO" id="GO:0055085">
    <property type="term" value="P:transmembrane transport"/>
    <property type="evidence" value="ECO:0007669"/>
    <property type="project" value="InterPro"/>
</dbReference>
<dbReference type="GO" id="GO:0016020">
    <property type="term" value="C:membrane"/>
    <property type="evidence" value="ECO:0007669"/>
    <property type="project" value="UniProtKB-SubCell"/>
</dbReference>
<keyword evidence="4 8" id="KW-0812">Transmembrane</keyword>
<evidence type="ECO:0000313" key="10">
    <source>
        <dbReference type="EMBL" id="CAD9650451.1"/>
    </source>
</evidence>
<dbReference type="InterPro" id="IPR002067">
    <property type="entry name" value="MCP"/>
</dbReference>
<dbReference type="EMBL" id="HBHC01000983">
    <property type="protein sequence ID" value="CAD9650451.1"/>
    <property type="molecule type" value="Transcribed_RNA"/>
</dbReference>
<dbReference type="PANTHER" id="PTHR45618">
    <property type="entry name" value="MITOCHONDRIAL DICARBOXYLATE CARRIER-RELATED"/>
    <property type="match status" value="1"/>
</dbReference>
<evidence type="ECO:0000256" key="9">
    <source>
        <dbReference type="RuleBase" id="RU000488"/>
    </source>
</evidence>
<comment type="subcellular location">
    <subcellularLocation>
        <location evidence="1">Membrane</location>
        <topology evidence="1">Multi-pass membrane protein</topology>
    </subcellularLocation>
</comment>
<dbReference type="InterPro" id="IPR023395">
    <property type="entry name" value="MCP_dom_sf"/>
</dbReference>
<feature type="repeat" description="Solcar" evidence="8">
    <location>
        <begin position="20"/>
        <end position="105"/>
    </location>
</feature>
<organism evidence="10">
    <name type="scientific">Norrisiella sphaerica</name>
    <dbReference type="NCBI Taxonomy" id="552664"/>
    <lineage>
        <taxon>Eukaryota</taxon>
        <taxon>Sar</taxon>
        <taxon>Rhizaria</taxon>
        <taxon>Cercozoa</taxon>
        <taxon>Chlorarachniophyceae</taxon>
        <taxon>Norrisiella</taxon>
    </lineage>
</organism>
<protein>
    <submittedName>
        <fullName evidence="10">Uncharacterized protein</fullName>
    </submittedName>
</protein>
<evidence type="ECO:0000256" key="2">
    <source>
        <dbReference type="ARBA" id="ARBA00006375"/>
    </source>
</evidence>
<gene>
    <name evidence="10" type="ORF">NSPH01132_LOCUS549</name>
</gene>
<evidence type="ECO:0000256" key="4">
    <source>
        <dbReference type="ARBA" id="ARBA00022692"/>
    </source>
</evidence>
<dbReference type="AlphaFoldDB" id="A0A7S2QSC5"/>
<accession>A0A7S2QSC5</accession>
<dbReference type="PRINTS" id="PR00926">
    <property type="entry name" value="MITOCARRIER"/>
</dbReference>
<keyword evidence="5" id="KW-0677">Repeat</keyword>
<evidence type="ECO:0000256" key="7">
    <source>
        <dbReference type="ARBA" id="ARBA00023136"/>
    </source>
</evidence>
<evidence type="ECO:0000256" key="6">
    <source>
        <dbReference type="ARBA" id="ARBA00022989"/>
    </source>
</evidence>
<keyword evidence="3 9" id="KW-0813">Transport</keyword>
<feature type="repeat" description="Solcar" evidence="8">
    <location>
        <begin position="114"/>
        <end position="204"/>
    </location>
</feature>
<dbReference type="Gene3D" id="1.50.40.10">
    <property type="entry name" value="Mitochondrial carrier domain"/>
    <property type="match status" value="1"/>
</dbReference>
<sequence length="314" mass="33767">MPGSSRGNDGQRCTKRPTWRNYFYGGLASCSAEAATMPLDLIKVRMQIQGQRGMLATTMSSIQTASDVLFKEGIFAFWTGTSPALLRQATYGTMRVGLYVQAKEALGIRDEKKNKPFRTILAGISSGGVSAAICNPTDLIKVRMQASQMAESGIPKHSGVIDATRLIIREGGLRGLYRGVGPTTARAAVVAAAELGSYDEIKAFFLKQGARDGIALHLRTAALAGLVATAASNPFDVVKSRVMSQPVDEKGNGHRYKGMLDCFRKSLASEGVSFLGRGFVANYMNKGPTVILFFVFYEAIQTQFDQILDVAAGS</sequence>